<protein>
    <submittedName>
        <fullName evidence="2">Glycerol ethanol, ferric requiring protein</fullName>
    </submittedName>
</protein>
<dbReference type="PANTHER" id="PTHR10972:SF184">
    <property type="entry name" value="OXYSTEROL-BINDING PROTEIN HOMOLOG 4-RELATED"/>
    <property type="match status" value="1"/>
</dbReference>
<comment type="caution">
    <text evidence="2">The sequence shown here is derived from an EMBL/GenBank/DDBJ whole genome shotgun (WGS) entry which is preliminary data.</text>
</comment>
<dbReference type="Gene3D" id="3.30.70.3490">
    <property type="match status" value="1"/>
</dbReference>
<sequence length="352" mass="39210">MFDIIENSQYWGDNPKLFAAISTGATPEERMLLCMRWFISTLHSSYSSRSTAAGMEKKPYNPILGEQYFAQWDGDKEIGTTVLNAEQVSHHPPIMAFHLENKKAGVALEGHTGQKTRFAMPAGIDVSQTGHVIVKLEKFNERYLVTLPTLNVRGIVTGRPWVELAGTSYIIGTSGFLTTIEFSTKGYFSGERHSFKANIKPIDGGNTVYYAQGTWGGLSNYSTDKKGNGDSKVLFDVNETERIPPTIKSVSEMGHLESHKLWAAVTKAIVDKDYAAASRLKSQIEDKQRTLAKERTERGETQADALKIFTLVEEDSDETGKAYQDLRAKLIEAAGPKALKEDDTKPHWRLRV</sequence>
<comment type="similarity">
    <text evidence="1">Belongs to the OSBP family.</text>
</comment>
<dbReference type="Pfam" id="PF01237">
    <property type="entry name" value="Oxysterol_BP"/>
    <property type="match status" value="1"/>
</dbReference>
<dbReference type="Proteomes" id="UP000738325">
    <property type="component" value="Unassembled WGS sequence"/>
</dbReference>
<organism evidence="2 3">
    <name type="scientific">Dissophora globulifera</name>
    <dbReference type="NCBI Taxonomy" id="979702"/>
    <lineage>
        <taxon>Eukaryota</taxon>
        <taxon>Fungi</taxon>
        <taxon>Fungi incertae sedis</taxon>
        <taxon>Mucoromycota</taxon>
        <taxon>Mortierellomycotina</taxon>
        <taxon>Mortierellomycetes</taxon>
        <taxon>Mortierellales</taxon>
        <taxon>Mortierellaceae</taxon>
        <taxon>Dissophora</taxon>
    </lineage>
</organism>
<dbReference type="Gene3D" id="1.10.287.2720">
    <property type="match status" value="1"/>
</dbReference>
<evidence type="ECO:0000313" key="2">
    <source>
        <dbReference type="EMBL" id="KAG0318425.1"/>
    </source>
</evidence>
<dbReference type="AlphaFoldDB" id="A0A9P6REH3"/>
<dbReference type="OrthoDB" id="14833at2759"/>
<name>A0A9P6REH3_9FUNG</name>
<dbReference type="InterPro" id="IPR037239">
    <property type="entry name" value="OSBP_sf"/>
</dbReference>
<keyword evidence="3" id="KW-1185">Reference proteome</keyword>
<dbReference type="GO" id="GO:0016020">
    <property type="term" value="C:membrane"/>
    <property type="evidence" value="ECO:0007669"/>
    <property type="project" value="TreeGrafter"/>
</dbReference>
<accession>A0A9P6REH3</accession>
<reference evidence="2" key="1">
    <citation type="journal article" date="2020" name="Fungal Divers.">
        <title>Resolving the Mortierellaceae phylogeny through synthesis of multi-gene phylogenetics and phylogenomics.</title>
        <authorList>
            <person name="Vandepol N."/>
            <person name="Liber J."/>
            <person name="Desiro A."/>
            <person name="Na H."/>
            <person name="Kennedy M."/>
            <person name="Barry K."/>
            <person name="Grigoriev I.V."/>
            <person name="Miller A.N."/>
            <person name="O'Donnell K."/>
            <person name="Stajich J.E."/>
            <person name="Bonito G."/>
        </authorList>
    </citation>
    <scope>NUCLEOTIDE SEQUENCE</scope>
    <source>
        <strain evidence="2">REB-010B</strain>
    </source>
</reference>
<dbReference type="Gene3D" id="2.40.160.120">
    <property type="match status" value="1"/>
</dbReference>
<dbReference type="EMBL" id="JAAAIP010000372">
    <property type="protein sequence ID" value="KAG0318425.1"/>
    <property type="molecule type" value="Genomic_DNA"/>
</dbReference>
<dbReference type="InterPro" id="IPR000648">
    <property type="entry name" value="Oxysterol-bd"/>
</dbReference>
<dbReference type="SUPFAM" id="SSF144000">
    <property type="entry name" value="Oxysterol-binding protein-like"/>
    <property type="match status" value="1"/>
</dbReference>
<dbReference type="GO" id="GO:0008142">
    <property type="term" value="F:oxysterol binding"/>
    <property type="evidence" value="ECO:0007669"/>
    <property type="project" value="TreeGrafter"/>
</dbReference>
<proteinExistence type="inferred from homology"/>
<evidence type="ECO:0000256" key="1">
    <source>
        <dbReference type="ARBA" id="ARBA00008842"/>
    </source>
</evidence>
<dbReference type="GO" id="GO:0005829">
    <property type="term" value="C:cytosol"/>
    <property type="evidence" value="ECO:0007669"/>
    <property type="project" value="TreeGrafter"/>
</dbReference>
<dbReference type="PANTHER" id="PTHR10972">
    <property type="entry name" value="OXYSTEROL-BINDING PROTEIN-RELATED"/>
    <property type="match status" value="1"/>
</dbReference>
<gene>
    <name evidence="2" type="primary">GEF1_2</name>
    <name evidence="2" type="ORF">BGZ99_005700</name>
</gene>
<evidence type="ECO:0000313" key="3">
    <source>
        <dbReference type="Proteomes" id="UP000738325"/>
    </source>
</evidence>